<evidence type="ECO:0000259" key="2">
    <source>
        <dbReference type="PROSITE" id="PS51057"/>
    </source>
</evidence>
<dbReference type="PANTHER" id="PTHR46564">
    <property type="entry name" value="TRANSPOSASE"/>
    <property type="match status" value="1"/>
</dbReference>
<dbReference type="InterPro" id="IPR038717">
    <property type="entry name" value="Tc1-like_DDE_dom"/>
</dbReference>
<gene>
    <name evidence="3" type="ORF">JMJ56_32665</name>
</gene>
<keyword evidence="1" id="KW-0563">Paired box</keyword>
<dbReference type="NCBIfam" id="NF033545">
    <property type="entry name" value="transpos_IS630"/>
    <property type="match status" value="1"/>
</dbReference>
<dbReference type="InterPro" id="IPR036388">
    <property type="entry name" value="WH-like_DNA-bd_sf"/>
</dbReference>
<keyword evidence="4" id="KW-1185">Reference proteome</keyword>
<evidence type="ECO:0000256" key="1">
    <source>
        <dbReference type="ARBA" id="ARBA00022724"/>
    </source>
</evidence>
<organism evidence="3 4">
    <name type="scientific">Belnapia arida</name>
    <dbReference type="NCBI Taxonomy" id="2804533"/>
    <lineage>
        <taxon>Bacteria</taxon>
        <taxon>Pseudomonadati</taxon>
        <taxon>Pseudomonadota</taxon>
        <taxon>Alphaproteobacteria</taxon>
        <taxon>Acetobacterales</taxon>
        <taxon>Roseomonadaceae</taxon>
        <taxon>Belnapia</taxon>
    </lineage>
</organism>
<accession>A0ABS1UDE3</accession>
<reference evidence="3 4" key="1">
    <citation type="submission" date="2021-01" db="EMBL/GenBank/DDBJ databases">
        <title>Belnapia mucosa sp. nov. and Belnapia arida sp. nov., isolated from the Tabernas Desert (Almeria, Spain).</title>
        <authorList>
            <person name="Molina-Menor E."/>
            <person name="Vidal-Verdu A."/>
            <person name="Calonge A."/>
            <person name="Satari L."/>
            <person name="Pereto J."/>
            <person name="Porcar M."/>
        </authorList>
    </citation>
    <scope>NUCLEOTIDE SEQUENCE [LARGE SCALE GENOMIC DNA]</scope>
    <source>
        <strain evidence="3 4">T18</strain>
    </source>
</reference>
<proteinExistence type="predicted"/>
<dbReference type="Gene3D" id="1.10.10.10">
    <property type="entry name" value="Winged helix-like DNA-binding domain superfamily/Winged helix DNA-binding domain"/>
    <property type="match status" value="1"/>
</dbReference>
<sequence length="315" mass="34787">MTAPLSADLRRRLVRAVEAGSSAREAARRFEVSPSAAIKLMQRVRETDSAAPARIGGYRKPLLAGHEALLRELTAAKPGITLAEIQAALTGRGIQAGSLATIWSTLRRLGLRHKKSRLRAAEQDRPDIADRRRQWRVWQRYMDPARFVFLDETGASTNMVRRYGWGPRDERLMDATPHGHWKTTTFVAGLRSTGFVAPLVLDGPMTGEAFRAYVEQFLVPTLVPGDVVVMDNLAAHKVAGVYEAIRAAGAHVMLLPPYSPDLNPIEQVFAKLKAGLRKAAARTRDALWDTIGQLLDTFSPSECQNYLANSGYAFD</sequence>
<dbReference type="PROSITE" id="PS51057">
    <property type="entry name" value="PAIRED_2"/>
    <property type="match status" value="1"/>
</dbReference>
<dbReference type="InterPro" id="IPR047655">
    <property type="entry name" value="Transpos_IS630-like"/>
</dbReference>
<dbReference type="Pfam" id="PF13358">
    <property type="entry name" value="DDE_3"/>
    <property type="match status" value="1"/>
</dbReference>
<dbReference type="EMBL" id="JAETWB010000108">
    <property type="protein sequence ID" value="MBL6082713.1"/>
    <property type="molecule type" value="Genomic_DNA"/>
</dbReference>
<name>A0ABS1UDE3_9PROT</name>
<feature type="domain" description="Paired" evidence="2">
    <location>
        <begin position="1"/>
        <end position="113"/>
    </location>
</feature>
<dbReference type="Gene3D" id="3.30.420.10">
    <property type="entry name" value="Ribonuclease H-like superfamily/Ribonuclease H"/>
    <property type="match status" value="1"/>
</dbReference>
<dbReference type="InterPro" id="IPR009057">
    <property type="entry name" value="Homeodomain-like_sf"/>
</dbReference>
<comment type="caution">
    <text evidence="3">The sequence shown here is derived from an EMBL/GenBank/DDBJ whole genome shotgun (WGS) entry which is preliminary data.</text>
</comment>
<dbReference type="SUPFAM" id="SSF46689">
    <property type="entry name" value="Homeodomain-like"/>
    <property type="match status" value="1"/>
</dbReference>
<dbReference type="Proteomes" id="UP000660885">
    <property type="component" value="Unassembled WGS sequence"/>
</dbReference>
<dbReference type="PANTHER" id="PTHR46564:SF1">
    <property type="entry name" value="TRANSPOSASE"/>
    <property type="match status" value="1"/>
</dbReference>
<dbReference type="InterPro" id="IPR001523">
    <property type="entry name" value="Paired_dom"/>
</dbReference>
<protein>
    <submittedName>
        <fullName evidence="3">IS630 family transposase</fullName>
    </submittedName>
</protein>
<dbReference type="InterPro" id="IPR036397">
    <property type="entry name" value="RNaseH_sf"/>
</dbReference>
<evidence type="ECO:0000313" key="3">
    <source>
        <dbReference type="EMBL" id="MBL6082713.1"/>
    </source>
</evidence>
<evidence type="ECO:0000313" key="4">
    <source>
        <dbReference type="Proteomes" id="UP000660885"/>
    </source>
</evidence>